<dbReference type="Pfam" id="PF00196">
    <property type="entry name" value="GerE"/>
    <property type="match status" value="1"/>
</dbReference>
<dbReference type="EMBL" id="SHKR01000013">
    <property type="protein sequence ID" value="RZU13898.1"/>
    <property type="molecule type" value="Genomic_DNA"/>
</dbReference>
<dbReference type="AlphaFoldDB" id="A0A4Q7WV23"/>
<evidence type="ECO:0000313" key="6">
    <source>
        <dbReference type="Proteomes" id="UP000292027"/>
    </source>
</evidence>
<evidence type="ECO:0000256" key="2">
    <source>
        <dbReference type="ARBA" id="ARBA00023125"/>
    </source>
</evidence>
<gene>
    <name evidence="5" type="ORF">EV645_4755</name>
</gene>
<dbReference type="Gene3D" id="1.10.10.10">
    <property type="entry name" value="Winged helix-like DNA-binding domain superfamily/Winged helix DNA-binding domain"/>
    <property type="match status" value="1"/>
</dbReference>
<comment type="caution">
    <text evidence="5">The sequence shown here is derived from an EMBL/GenBank/DDBJ whole genome shotgun (WGS) entry which is preliminary data.</text>
</comment>
<keyword evidence="6" id="KW-1185">Reference proteome</keyword>
<dbReference type="PANTHER" id="PTHR44688:SF16">
    <property type="entry name" value="DNA-BINDING TRANSCRIPTIONAL ACTIVATOR DEVR_DOSR"/>
    <property type="match status" value="1"/>
</dbReference>
<proteinExistence type="predicted"/>
<feature type="domain" description="HTH luxR-type" evidence="4">
    <location>
        <begin position="170"/>
        <end position="235"/>
    </location>
</feature>
<dbReference type="InterPro" id="IPR000792">
    <property type="entry name" value="Tscrpt_reg_LuxR_C"/>
</dbReference>
<dbReference type="Proteomes" id="UP000292027">
    <property type="component" value="Unassembled WGS sequence"/>
</dbReference>
<dbReference type="InterPro" id="IPR036388">
    <property type="entry name" value="WH-like_DNA-bd_sf"/>
</dbReference>
<dbReference type="InterPro" id="IPR016032">
    <property type="entry name" value="Sig_transdc_resp-reg_C-effctor"/>
</dbReference>
<organism evidence="5 6">
    <name type="scientific">Kribbella rubisoli</name>
    <dbReference type="NCBI Taxonomy" id="3075929"/>
    <lineage>
        <taxon>Bacteria</taxon>
        <taxon>Bacillati</taxon>
        <taxon>Actinomycetota</taxon>
        <taxon>Actinomycetes</taxon>
        <taxon>Propionibacteriales</taxon>
        <taxon>Kribbellaceae</taxon>
        <taxon>Kribbella</taxon>
    </lineage>
</organism>
<evidence type="ECO:0000256" key="1">
    <source>
        <dbReference type="ARBA" id="ARBA00023015"/>
    </source>
</evidence>
<evidence type="ECO:0000256" key="3">
    <source>
        <dbReference type="ARBA" id="ARBA00023163"/>
    </source>
</evidence>
<dbReference type="PROSITE" id="PS50043">
    <property type="entry name" value="HTH_LUXR_2"/>
    <property type="match status" value="1"/>
</dbReference>
<dbReference type="SMART" id="SM00421">
    <property type="entry name" value="HTH_LUXR"/>
    <property type="match status" value="1"/>
</dbReference>
<dbReference type="SUPFAM" id="SSF46894">
    <property type="entry name" value="C-terminal effector domain of the bipartite response regulators"/>
    <property type="match status" value="1"/>
</dbReference>
<protein>
    <submittedName>
        <fullName evidence="5">Regulatory LuxR family protein</fullName>
    </submittedName>
</protein>
<dbReference type="PANTHER" id="PTHR44688">
    <property type="entry name" value="DNA-BINDING TRANSCRIPTIONAL ACTIVATOR DEVR_DOSR"/>
    <property type="match status" value="1"/>
</dbReference>
<name>A0A4Q7WV23_9ACTN</name>
<dbReference type="RefSeq" id="WP_130446105.1">
    <property type="nucleotide sequence ID" value="NZ_SHKR01000013.1"/>
</dbReference>
<sequence length="242" mass="25419">MSATHGSVLPAATNQALAGTLLGTGRGAAQTMLNMPTGFQQIPAHGGLAELLASAENEVIAMSTVTPAGPTFGPREVKPGVRYRAIYPDHARTTPTVGRHLGALSLAGVAVRTTPHVPMNAIVIDGVVAVLPADTTSGSVAVLRLTSVVVTALELFERIWPDAVPLADSDLPDDNDLSLREQEMLRLLALGATDEVAAAHLDISVRTVRRMVAQIMNRLGARSRFQAGVKAADRGWLLERAS</sequence>
<evidence type="ECO:0000313" key="5">
    <source>
        <dbReference type="EMBL" id="RZU13898.1"/>
    </source>
</evidence>
<keyword evidence="3" id="KW-0804">Transcription</keyword>
<dbReference type="CDD" id="cd06170">
    <property type="entry name" value="LuxR_C_like"/>
    <property type="match status" value="1"/>
</dbReference>
<dbReference type="GO" id="GO:0006355">
    <property type="term" value="P:regulation of DNA-templated transcription"/>
    <property type="evidence" value="ECO:0007669"/>
    <property type="project" value="InterPro"/>
</dbReference>
<keyword evidence="2" id="KW-0238">DNA-binding</keyword>
<accession>A0A4Q7WV23</accession>
<reference evidence="5 6" key="1">
    <citation type="journal article" date="2015" name="Stand. Genomic Sci.">
        <title>Genomic Encyclopedia of Bacterial and Archaeal Type Strains, Phase III: the genomes of soil and plant-associated and newly described type strains.</title>
        <authorList>
            <person name="Whitman W.B."/>
            <person name="Woyke T."/>
            <person name="Klenk H.P."/>
            <person name="Zhou Y."/>
            <person name="Lilburn T.G."/>
            <person name="Beck B.J."/>
            <person name="De Vos P."/>
            <person name="Vandamme P."/>
            <person name="Eisen J.A."/>
            <person name="Garrity G."/>
            <person name="Hugenholtz P."/>
            <person name="Kyrpides N.C."/>
        </authorList>
    </citation>
    <scope>NUCLEOTIDE SEQUENCE [LARGE SCALE GENOMIC DNA]</scope>
    <source>
        <strain evidence="5 6">VKM Ac-2540</strain>
    </source>
</reference>
<dbReference type="GO" id="GO:0003677">
    <property type="term" value="F:DNA binding"/>
    <property type="evidence" value="ECO:0007669"/>
    <property type="project" value="UniProtKB-KW"/>
</dbReference>
<keyword evidence="1" id="KW-0805">Transcription regulation</keyword>
<evidence type="ECO:0000259" key="4">
    <source>
        <dbReference type="PROSITE" id="PS50043"/>
    </source>
</evidence>
<dbReference type="PRINTS" id="PR00038">
    <property type="entry name" value="HTHLUXR"/>
</dbReference>
<dbReference type="OrthoDB" id="3728246at2"/>